<keyword evidence="2" id="KW-1185">Reference proteome</keyword>
<name>A0A081N4F0_9GAMM</name>
<evidence type="ECO:0000313" key="1">
    <source>
        <dbReference type="EMBL" id="KEQ13323.1"/>
    </source>
</evidence>
<proteinExistence type="predicted"/>
<sequence length="101" mass="11500">MSGEHFTLTISQSTTDPGDFAIHMKEDGQPEQLLVHLRFMPLPMFNDTYLDDVVGVMARKLAKRIIEWRVAPDDNTLSLQANEEQVKAVVDEVIDRMKKAD</sequence>
<protein>
    <submittedName>
        <fullName evidence="1">Uncharacterized protein</fullName>
    </submittedName>
</protein>
<accession>A0A081N4F0</accession>
<organism evidence="1 2">
    <name type="scientific">Endozoicomonas montiporae</name>
    <dbReference type="NCBI Taxonomy" id="1027273"/>
    <lineage>
        <taxon>Bacteria</taxon>
        <taxon>Pseudomonadati</taxon>
        <taxon>Pseudomonadota</taxon>
        <taxon>Gammaproteobacteria</taxon>
        <taxon>Oceanospirillales</taxon>
        <taxon>Endozoicomonadaceae</taxon>
        <taxon>Endozoicomonas</taxon>
    </lineage>
</organism>
<dbReference type="Proteomes" id="UP000028006">
    <property type="component" value="Unassembled WGS sequence"/>
</dbReference>
<comment type="caution">
    <text evidence="1">The sequence shown here is derived from an EMBL/GenBank/DDBJ whole genome shotgun (WGS) entry which is preliminary data.</text>
</comment>
<evidence type="ECO:0000313" key="2">
    <source>
        <dbReference type="Proteomes" id="UP000028006"/>
    </source>
</evidence>
<dbReference type="RefSeq" id="WP_034876037.1">
    <property type="nucleotide sequence ID" value="NZ_JOKG01000003.1"/>
</dbReference>
<gene>
    <name evidence="1" type="ORF">GZ77_12915</name>
</gene>
<dbReference type="AlphaFoldDB" id="A0A081N4F0"/>
<dbReference type="EMBL" id="JOKG01000003">
    <property type="protein sequence ID" value="KEQ13323.1"/>
    <property type="molecule type" value="Genomic_DNA"/>
</dbReference>
<reference evidence="1 2" key="1">
    <citation type="submission" date="2014-06" db="EMBL/GenBank/DDBJ databases">
        <title>Whole Genome Sequences of Three Symbiotic Endozoicomonas Bacteria.</title>
        <authorList>
            <person name="Neave M.J."/>
            <person name="Apprill A."/>
            <person name="Voolstra C.R."/>
        </authorList>
    </citation>
    <scope>NUCLEOTIDE SEQUENCE [LARGE SCALE GENOMIC DNA]</scope>
    <source>
        <strain evidence="1 2">LMG 24815</strain>
    </source>
</reference>